<proteinExistence type="inferred from homology"/>
<dbReference type="NCBIfam" id="TIGR00639">
    <property type="entry name" value="PurN"/>
    <property type="match status" value="1"/>
</dbReference>
<dbReference type="InterPro" id="IPR004607">
    <property type="entry name" value="GART"/>
</dbReference>
<feature type="binding site" evidence="6">
    <location>
        <begin position="79"/>
        <end position="82"/>
    </location>
    <ligand>
        <name>(6R)-10-formyltetrahydrofolate</name>
        <dbReference type="ChEBI" id="CHEBI:195366"/>
    </ligand>
</feature>
<dbReference type="InterPro" id="IPR001555">
    <property type="entry name" value="GART_AS"/>
</dbReference>
<dbReference type="GO" id="GO:0006189">
    <property type="term" value="P:'de novo' IMP biosynthetic process"/>
    <property type="evidence" value="ECO:0007669"/>
    <property type="project" value="UniProtKB-UniRule"/>
</dbReference>
<evidence type="ECO:0000259" key="7">
    <source>
        <dbReference type="Pfam" id="PF00551"/>
    </source>
</evidence>
<feature type="binding site" evidence="6">
    <location>
        <position position="96"/>
    </location>
    <ligand>
        <name>(6R)-10-formyltetrahydrofolate</name>
        <dbReference type="ChEBI" id="CHEBI:195366"/>
    </ligand>
</feature>
<sequence>MRVAVLISGSGSNLEALLEAEREGFFESEIALVVSSKPDAYGLVRAETYGKKTFVTGDGDLLDALEAEGIDFLVLAGYLKILEADLLERYEGRILNIHPSLLPKYGGKGMYGMRVHEAVFENNEKISGATVHYVNEDIDGGRILLQTAVDISRLQSPEEIQQTVLVLEHQLLKIAVRLCEEERL</sequence>
<evidence type="ECO:0000256" key="1">
    <source>
        <dbReference type="ARBA" id="ARBA00005054"/>
    </source>
</evidence>
<comment type="catalytic activity">
    <reaction evidence="5 6">
        <text>N(1)-(5-phospho-beta-D-ribosyl)glycinamide + (6R)-10-formyltetrahydrofolate = N(2)-formyl-N(1)-(5-phospho-beta-D-ribosyl)glycinamide + (6S)-5,6,7,8-tetrahydrofolate + H(+)</text>
        <dbReference type="Rhea" id="RHEA:15053"/>
        <dbReference type="ChEBI" id="CHEBI:15378"/>
        <dbReference type="ChEBI" id="CHEBI:57453"/>
        <dbReference type="ChEBI" id="CHEBI:143788"/>
        <dbReference type="ChEBI" id="CHEBI:147286"/>
        <dbReference type="ChEBI" id="CHEBI:195366"/>
        <dbReference type="EC" id="2.1.2.2"/>
    </reaction>
</comment>
<feature type="active site" description="Proton donor" evidence="6">
    <location>
        <position position="98"/>
    </location>
</feature>
<evidence type="ECO:0000256" key="6">
    <source>
        <dbReference type="HAMAP-Rule" id="MF_01930"/>
    </source>
</evidence>
<evidence type="ECO:0000256" key="5">
    <source>
        <dbReference type="ARBA" id="ARBA00047664"/>
    </source>
</evidence>
<evidence type="ECO:0000313" key="8">
    <source>
        <dbReference type="EMBL" id="VEJ36096.1"/>
    </source>
</evidence>
<dbReference type="KEGG" id="piv:NCTC13079_01291"/>
<keyword evidence="3 6" id="KW-0658">Purine biosynthesis</keyword>
<accession>A0A448V2T3</accession>
<dbReference type="OrthoDB" id="9806170at2"/>
<dbReference type="EC" id="2.1.2.2" evidence="6"/>
<dbReference type="Pfam" id="PF00551">
    <property type="entry name" value="Formyl_trans_N"/>
    <property type="match status" value="1"/>
</dbReference>
<dbReference type="RefSeq" id="WP_126465922.1">
    <property type="nucleotide sequence ID" value="NZ_JAUSWF010000008.1"/>
</dbReference>
<dbReference type="PANTHER" id="PTHR43369:SF2">
    <property type="entry name" value="PHOSPHORIBOSYLGLYCINAMIDE FORMYLTRANSFERASE"/>
    <property type="match status" value="1"/>
</dbReference>
<dbReference type="AlphaFoldDB" id="A0A448V2T3"/>
<dbReference type="Proteomes" id="UP000269544">
    <property type="component" value="Chromosome"/>
</dbReference>
<feature type="site" description="Raises pKa of active site His" evidence="6">
    <location>
        <position position="139"/>
    </location>
</feature>
<dbReference type="Gene3D" id="3.40.50.170">
    <property type="entry name" value="Formyl transferase, N-terminal domain"/>
    <property type="match status" value="1"/>
</dbReference>
<evidence type="ECO:0000256" key="2">
    <source>
        <dbReference type="ARBA" id="ARBA00022679"/>
    </source>
</evidence>
<reference evidence="8 9" key="1">
    <citation type="submission" date="2018-12" db="EMBL/GenBank/DDBJ databases">
        <authorList>
            <consortium name="Pathogen Informatics"/>
        </authorList>
    </citation>
    <scope>NUCLEOTIDE SEQUENCE [LARGE SCALE GENOMIC DNA]</scope>
    <source>
        <strain evidence="8 9">NCTC13079</strain>
    </source>
</reference>
<evidence type="ECO:0000313" key="9">
    <source>
        <dbReference type="Proteomes" id="UP000269544"/>
    </source>
</evidence>
<feature type="binding site" evidence="6">
    <location>
        <begin position="11"/>
        <end position="13"/>
    </location>
    <ligand>
        <name>N(1)-(5-phospho-beta-D-ribosyl)glycinamide</name>
        <dbReference type="ChEBI" id="CHEBI:143788"/>
    </ligand>
</feature>
<organism evidence="8 9">
    <name type="scientific">Aedoeadaptatus ivorii</name>
    <dbReference type="NCBI Taxonomy" id="54006"/>
    <lineage>
        <taxon>Bacteria</taxon>
        <taxon>Bacillati</taxon>
        <taxon>Bacillota</taxon>
        <taxon>Tissierellia</taxon>
        <taxon>Tissierellales</taxon>
        <taxon>Peptoniphilaceae</taxon>
        <taxon>Aedoeadaptatus</taxon>
    </lineage>
</organism>
<dbReference type="EMBL" id="LR134523">
    <property type="protein sequence ID" value="VEJ36096.1"/>
    <property type="molecule type" value="Genomic_DNA"/>
</dbReference>
<evidence type="ECO:0000256" key="3">
    <source>
        <dbReference type="ARBA" id="ARBA00022755"/>
    </source>
</evidence>
<dbReference type="SUPFAM" id="SSF53328">
    <property type="entry name" value="Formyltransferase"/>
    <property type="match status" value="1"/>
</dbReference>
<dbReference type="InterPro" id="IPR036477">
    <property type="entry name" value="Formyl_transf_N_sf"/>
</dbReference>
<comment type="function">
    <text evidence="6">Catalyzes the transfer of a formyl group from 10-formyltetrahydrofolate to 5-phospho-ribosyl-glycinamide (GAR), producing 5-phospho-ribosyl-N-formylglycinamide (FGAR) and tetrahydrofolate.</text>
</comment>
<name>A0A448V2T3_9FIRM</name>
<keyword evidence="9" id="KW-1185">Reference proteome</keyword>
<dbReference type="UniPathway" id="UPA00074">
    <property type="reaction ID" value="UER00126"/>
</dbReference>
<dbReference type="GO" id="GO:0004644">
    <property type="term" value="F:phosphoribosylglycinamide formyltransferase activity"/>
    <property type="evidence" value="ECO:0007669"/>
    <property type="project" value="UniProtKB-UniRule"/>
</dbReference>
<feature type="domain" description="Formyl transferase N-terminal" evidence="7">
    <location>
        <begin position="1"/>
        <end position="173"/>
    </location>
</feature>
<dbReference type="PANTHER" id="PTHR43369">
    <property type="entry name" value="PHOSPHORIBOSYLGLYCINAMIDE FORMYLTRANSFERASE"/>
    <property type="match status" value="1"/>
</dbReference>
<comment type="similarity">
    <text evidence="4 6">Belongs to the GART family.</text>
</comment>
<keyword evidence="2 6" id="KW-0808">Transferase</keyword>
<comment type="pathway">
    <text evidence="1 6">Purine metabolism; IMP biosynthesis via de novo pathway; N(2)-formyl-N(1)-(5-phospho-D-ribosyl)glycinamide from N(1)-(5-phospho-D-ribosyl)glycinamide (10-formyl THF route): step 1/1.</text>
</comment>
<dbReference type="PROSITE" id="PS00373">
    <property type="entry name" value="GART"/>
    <property type="match status" value="1"/>
</dbReference>
<protein>
    <recommendedName>
        <fullName evidence="6">Phosphoribosylglycinamide formyltransferase</fullName>
        <ecNumber evidence="6">2.1.2.2</ecNumber>
    </recommendedName>
    <alternativeName>
        <fullName evidence="6">5'-phosphoribosylglycinamide transformylase</fullName>
    </alternativeName>
    <alternativeName>
        <fullName evidence="6">GAR transformylase</fullName>
        <shortName evidence="6">GART</shortName>
    </alternativeName>
</protein>
<dbReference type="GO" id="GO:0005829">
    <property type="term" value="C:cytosol"/>
    <property type="evidence" value="ECO:0007669"/>
    <property type="project" value="TreeGrafter"/>
</dbReference>
<dbReference type="CDD" id="cd08645">
    <property type="entry name" value="FMT_core_GART"/>
    <property type="match status" value="1"/>
</dbReference>
<dbReference type="InterPro" id="IPR002376">
    <property type="entry name" value="Formyl_transf_N"/>
</dbReference>
<comment type="caution">
    <text evidence="6">Lacks conserved residue(s) required for the propagation of feature annotation.</text>
</comment>
<dbReference type="HAMAP" id="MF_01930">
    <property type="entry name" value="PurN"/>
    <property type="match status" value="1"/>
</dbReference>
<evidence type="ECO:0000256" key="4">
    <source>
        <dbReference type="ARBA" id="ARBA00038440"/>
    </source>
</evidence>
<gene>
    <name evidence="6 8" type="primary">purN</name>
    <name evidence="8" type="ORF">NCTC13079_01291</name>
</gene>